<reference evidence="3" key="1">
    <citation type="submission" date="2017-05" db="EMBL/GenBank/DDBJ databases">
        <authorList>
            <person name="Lin X."/>
        </authorList>
    </citation>
    <scope>NUCLEOTIDE SEQUENCE [LARGE SCALE GENOMIC DNA]</scope>
    <source>
        <strain evidence="3">JLT2012</strain>
    </source>
</reference>
<dbReference type="Proteomes" id="UP000198462">
    <property type="component" value="Unassembled WGS sequence"/>
</dbReference>
<dbReference type="EMBL" id="NFZT01000001">
    <property type="protein sequence ID" value="OWV34284.1"/>
    <property type="molecule type" value="Genomic_DNA"/>
</dbReference>
<sequence>MPLAVVPILFALAILVTAVSGVWLMLNARSVAALFRDRDVIEPGPGRPRRSRKAVIVALVLFNLGWMSAVAIQWASWEGETNEMVVPDPY</sequence>
<name>A0A219B7X4_9SPHN</name>
<keyword evidence="1" id="KW-1133">Transmembrane helix</keyword>
<protein>
    <submittedName>
        <fullName evidence="2">Uncharacterized protein</fullName>
    </submittedName>
</protein>
<keyword evidence="3" id="KW-1185">Reference proteome</keyword>
<keyword evidence="1" id="KW-0472">Membrane</keyword>
<dbReference type="AlphaFoldDB" id="A0A219B7X4"/>
<evidence type="ECO:0000256" key="1">
    <source>
        <dbReference type="SAM" id="Phobius"/>
    </source>
</evidence>
<keyword evidence="1" id="KW-0812">Transmembrane</keyword>
<dbReference type="OrthoDB" id="7428994at2"/>
<evidence type="ECO:0000313" key="2">
    <source>
        <dbReference type="EMBL" id="OWV34284.1"/>
    </source>
</evidence>
<feature type="transmembrane region" description="Helical" evidence="1">
    <location>
        <begin position="54"/>
        <end position="75"/>
    </location>
</feature>
<proteinExistence type="predicted"/>
<dbReference type="RefSeq" id="WP_088712985.1">
    <property type="nucleotide sequence ID" value="NZ_NFZT01000001.1"/>
</dbReference>
<evidence type="ECO:0000313" key="3">
    <source>
        <dbReference type="Proteomes" id="UP000198462"/>
    </source>
</evidence>
<feature type="transmembrane region" description="Helical" evidence="1">
    <location>
        <begin position="6"/>
        <end position="26"/>
    </location>
</feature>
<organism evidence="2 3">
    <name type="scientific">Pacificimonas flava</name>
    <dbReference type="NCBI Taxonomy" id="1234595"/>
    <lineage>
        <taxon>Bacteria</taxon>
        <taxon>Pseudomonadati</taxon>
        <taxon>Pseudomonadota</taxon>
        <taxon>Alphaproteobacteria</taxon>
        <taxon>Sphingomonadales</taxon>
        <taxon>Sphingosinicellaceae</taxon>
        <taxon>Pacificimonas</taxon>
    </lineage>
</organism>
<gene>
    <name evidence="2" type="ORF">B5C34_13000</name>
</gene>
<accession>A0A219B7X4</accession>
<comment type="caution">
    <text evidence="2">The sequence shown here is derived from an EMBL/GenBank/DDBJ whole genome shotgun (WGS) entry which is preliminary data.</text>
</comment>